<dbReference type="AlphaFoldDB" id="A0AAW1D586"/>
<feature type="transmembrane region" description="Helical" evidence="2">
    <location>
        <begin position="49"/>
        <end position="67"/>
    </location>
</feature>
<organism evidence="3 4">
    <name type="scientific">Rhynocoris fuscipes</name>
    <dbReference type="NCBI Taxonomy" id="488301"/>
    <lineage>
        <taxon>Eukaryota</taxon>
        <taxon>Metazoa</taxon>
        <taxon>Ecdysozoa</taxon>
        <taxon>Arthropoda</taxon>
        <taxon>Hexapoda</taxon>
        <taxon>Insecta</taxon>
        <taxon>Pterygota</taxon>
        <taxon>Neoptera</taxon>
        <taxon>Paraneoptera</taxon>
        <taxon>Hemiptera</taxon>
        <taxon>Heteroptera</taxon>
        <taxon>Panheteroptera</taxon>
        <taxon>Cimicomorpha</taxon>
        <taxon>Reduviidae</taxon>
        <taxon>Harpactorinae</taxon>
        <taxon>Harpactorini</taxon>
        <taxon>Rhynocoris</taxon>
    </lineage>
</organism>
<evidence type="ECO:0000256" key="1">
    <source>
        <dbReference type="ARBA" id="ARBA00017902"/>
    </source>
</evidence>
<comment type="caution">
    <text evidence="3">The sequence shown here is derived from an EMBL/GenBank/DDBJ whole genome shotgun (WGS) entry which is preliminary data.</text>
</comment>
<gene>
    <name evidence="3" type="ORF">O3M35_010050</name>
</gene>
<accession>A0AAW1D586</accession>
<dbReference type="PANTHER" id="PTHR31019:SF1">
    <property type="entry name" value="SMALL INTEGRAL MEMBRANE PROTEIN 14"/>
    <property type="match status" value="1"/>
</dbReference>
<name>A0AAW1D586_9HEMI</name>
<protein>
    <recommendedName>
        <fullName evidence="1">Small integral membrane protein 14</fullName>
    </recommendedName>
</protein>
<dbReference type="Proteomes" id="UP001461498">
    <property type="component" value="Unassembled WGS sequence"/>
</dbReference>
<evidence type="ECO:0000313" key="3">
    <source>
        <dbReference type="EMBL" id="KAK9503505.1"/>
    </source>
</evidence>
<proteinExistence type="predicted"/>
<keyword evidence="2" id="KW-0472">Membrane</keyword>
<keyword evidence="2" id="KW-0812">Transmembrane</keyword>
<dbReference type="Pfam" id="PF11027">
    <property type="entry name" value="DUF2615"/>
    <property type="match status" value="1"/>
</dbReference>
<evidence type="ECO:0000256" key="2">
    <source>
        <dbReference type="SAM" id="Phobius"/>
    </source>
</evidence>
<keyword evidence="4" id="KW-1185">Reference proteome</keyword>
<dbReference type="EMBL" id="JAPXFL010000007">
    <property type="protein sequence ID" value="KAK9503505.1"/>
    <property type="molecule type" value="Genomic_DNA"/>
</dbReference>
<evidence type="ECO:0000313" key="4">
    <source>
        <dbReference type="Proteomes" id="UP001461498"/>
    </source>
</evidence>
<dbReference type="GO" id="GO:0005783">
    <property type="term" value="C:endoplasmic reticulum"/>
    <property type="evidence" value="ECO:0007669"/>
    <property type="project" value="TreeGrafter"/>
</dbReference>
<sequence>MADDGMDLCGAIWNHEMAMRRLLSLLRQSQQSCSDSQCFQPSTSTETDSGFMLMMCWMALAFVLYLLRPSSIRSKENDLKPRDNGNVSNILFVFINFLHYYQSVSWQLPLCQLDGIDILRLCCNLLS</sequence>
<dbReference type="InterPro" id="IPR020309">
    <property type="entry name" value="Smim-14"/>
</dbReference>
<reference evidence="3 4" key="1">
    <citation type="submission" date="2022-12" db="EMBL/GenBank/DDBJ databases">
        <title>Chromosome-level genome assembly of true bugs.</title>
        <authorList>
            <person name="Ma L."/>
            <person name="Li H."/>
        </authorList>
    </citation>
    <scope>NUCLEOTIDE SEQUENCE [LARGE SCALE GENOMIC DNA]</scope>
    <source>
        <strain evidence="3">Lab_2022b</strain>
    </source>
</reference>
<keyword evidence="2" id="KW-1133">Transmembrane helix</keyword>
<dbReference type="PANTHER" id="PTHR31019">
    <property type="entry name" value="SMALL INTEGRAL MEMBRANE PROTEIN 14"/>
    <property type="match status" value="1"/>
</dbReference>